<dbReference type="InterPro" id="IPR051020">
    <property type="entry name" value="ALDH-related_metabolic_enz"/>
</dbReference>
<keyword evidence="2" id="KW-0560">Oxidoreductase</keyword>
<evidence type="ECO:0000259" key="3">
    <source>
        <dbReference type="Pfam" id="PF00171"/>
    </source>
</evidence>
<dbReference type="PANTHER" id="PTHR42991:SF1">
    <property type="entry name" value="ALDEHYDE DEHYDROGENASE"/>
    <property type="match status" value="1"/>
</dbReference>
<dbReference type="PANTHER" id="PTHR42991">
    <property type="entry name" value="ALDEHYDE DEHYDROGENASE"/>
    <property type="match status" value="1"/>
</dbReference>
<dbReference type="InterPro" id="IPR016163">
    <property type="entry name" value="Ald_DH_C"/>
</dbReference>
<dbReference type="Gene3D" id="3.40.309.10">
    <property type="entry name" value="Aldehyde Dehydrogenase, Chain A, domain 2"/>
    <property type="match status" value="1"/>
</dbReference>
<comment type="similarity">
    <text evidence="1">Belongs to the aldehyde dehydrogenase family.</text>
</comment>
<dbReference type="Pfam" id="PF00171">
    <property type="entry name" value="Aldedh"/>
    <property type="match status" value="1"/>
</dbReference>
<dbReference type="InterPro" id="IPR016162">
    <property type="entry name" value="Ald_DH_N"/>
</dbReference>
<evidence type="ECO:0000256" key="1">
    <source>
        <dbReference type="ARBA" id="ARBA00009986"/>
    </source>
</evidence>
<dbReference type="SUPFAM" id="SSF53720">
    <property type="entry name" value="ALDH-like"/>
    <property type="match status" value="1"/>
</dbReference>
<dbReference type="Proteomes" id="UP000576969">
    <property type="component" value="Unassembled WGS sequence"/>
</dbReference>
<protein>
    <submittedName>
        <fullName evidence="4">Acyl-CoA reductase-like NAD-dependent aldehyde dehydrogenase</fullName>
    </submittedName>
</protein>
<accession>A0A7Y9GNA2</accession>
<dbReference type="FunFam" id="3.40.605.10:FF:000007">
    <property type="entry name" value="NAD/NADP-dependent betaine aldehyde dehydrogenase"/>
    <property type="match status" value="1"/>
</dbReference>
<dbReference type="InterPro" id="IPR015590">
    <property type="entry name" value="Aldehyde_DH_dom"/>
</dbReference>
<organism evidence="4 5">
    <name type="scientific">Microbacterium immunditiarum</name>
    <dbReference type="NCBI Taxonomy" id="337480"/>
    <lineage>
        <taxon>Bacteria</taxon>
        <taxon>Bacillati</taxon>
        <taxon>Actinomycetota</taxon>
        <taxon>Actinomycetes</taxon>
        <taxon>Micrococcales</taxon>
        <taxon>Microbacteriaceae</taxon>
        <taxon>Microbacterium</taxon>
    </lineage>
</organism>
<name>A0A7Y9GNA2_9MICO</name>
<evidence type="ECO:0000256" key="2">
    <source>
        <dbReference type="ARBA" id="ARBA00023002"/>
    </source>
</evidence>
<keyword evidence="5" id="KW-1185">Reference proteome</keyword>
<comment type="caution">
    <text evidence="4">The sequence shown here is derived from an EMBL/GenBank/DDBJ whole genome shotgun (WGS) entry which is preliminary data.</text>
</comment>
<dbReference type="GO" id="GO:0008911">
    <property type="term" value="F:lactaldehyde dehydrogenase (NAD+) activity"/>
    <property type="evidence" value="ECO:0007669"/>
    <property type="project" value="TreeGrafter"/>
</dbReference>
<evidence type="ECO:0000313" key="5">
    <source>
        <dbReference type="Proteomes" id="UP000576969"/>
    </source>
</evidence>
<sequence>MEMTQQAAKPEFAASGLYIDGTWRASVTGRTAEVRSPYDGTLVAVVAKASAEDVSDAVGAALAAHRAGALPLHERIAILDRAAALLRQRADEFARAIALESAKPIKTAAGEVARAIDTMVFTAAEARTHQGTTVPMEAVASGAGKIGFTLRVPVGVVAAIAPFNFPLNLVVHKIAPAIAVGCATVLKPASQTPVASLLLAQLLEDAGLPAGWLNVVTGSGDEVGTALSTHPDVAYITFTGSPTVGWGIAAAAAKKKVRLELGSNAPLIIDEGADWAAAADAAAMGGYAQAGQSCVSTQRIFVHRSHVDDFTARLRERVEALVVGHPLDASVDVSAVISLPEAERISSWIDEAVAGGATMIVGGAREGAVVRPTILRDVEAAMKVQCQEVFGPVVTIVAFDDFADAVAQANASPFGLNAGVFTDDIGNALYAARTLDFGSVYINDSPTTRVDHQPYGGVKDSGNTREGPRYAMEEMTEMRLVTLRTTR</sequence>
<dbReference type="EMBL" id="JACCBV010000001">
    <property type="protein sequence ID" value="NYE19653.1"/>
    <property type="molecule type" value="Genomic_DNA"/>
</dbReference>
<dbReference type="InterPro" id="IPR016161">
    <property type="entry name" value="Ald_DH/histidinol_DH"/>
</dbReference>
<dbReference type="RefSeq" id="WP_218852907.1">
    <property type="nucleotide sequence ID" value="NZ_JACCBV010000001.1"/>
</dbReference>
<dbReference type="Gene3D" id="3.40.605.10">
    <property type="entry name" value="Aldehyde Dehydrogenase, Chain A, domain 1"/>
    <property type="match status" value="1"/>
</dbReference>
<evidence type="ECO:0000313" key="4">
    <source>
        <dbReference type="EMBL" id="NYE19653.1"/>
    </source>
</evidence>
<feature type="domain" description="Aldehyde dehydrogenase" evidence="3">
    <location>
        <begin position="23"/>
        <end position="480"/>
    </location>
</feature>
<gene>
    <name evidence="4" type="ORF">BJ991_001681</name>
</gene>
<dbReference type="AlphaFoldDB" id="A0A7Y9GNA2"/>
<reference evidence="4 5" key="1">
    <citation type="submission" date="2020-07" db="EMBL/GenBank/DDBJ databases">
        <title>Sequencing the genomes of 1000 actinobacteria strains.</title>
        <authorList>
            <person name="Klenk H.-P."/>
        </authorList>
    </citation>
    <scope>NUCLEOTIDE SEQUENCE [LARGE SCALE GENOMIC DNA]</scope>
    <source>
        <strain evidence="4 5">DSM 24662</strain>
    </source>
</reference>
<proteinExistence type="inferred from homology"/>